<keyword evidence="7" id="KW-0393">Immunoglobulin domain</keyword>
<sequence>MNEIMDVWRTEKIILLCFLLKGVFCRHLSITLPEKIEALSGSCVIIKCTFDFDKEFDNYLNENDATGLWLKDGTNDVTHQVFNSRDPKPNHFNGKITGKLHEKDCTTVFYNVSSKHNGTYYFRFKSGDLRYTYKQNFSTINVIESPPKPRVQLSVEQKEVQGQEEVLEGSSVSLRCSAETLCSSPPPTLTWSSSPRIPLSESSRLQELISDLNFTATHREHGVTFTCTITYQLQDKNKTEQDSITLHVQYSPKNTAVSVIPSSSVLEGSSVTLICSSDANPAVNYTWSRESEGQLKQLQTGDTLTFNRTDPTHRGWYHCTAQNQHGSQNSSVMLDIQYFPQISTSSSCSRTDVTVCFCEADGNPSPELEWRLSGRPVTNTSNTFISEERLSSTVLRSSITLHQSLTHTSILQCVSRNTRGTDEKLFDLVLTPLQRTGCHQVTIPLLIILVLYAMTVGLGLYKMRQLSAKLKAQNEAVETYASLQLSAPVSEYETLNIKREKHV</sequence>
<proteinExistence type="inferred from homology"/>
<dbReference type="CDD" id="cd00096">
    <property type="entry name" value="Ig"/>
    <property type="match status" value="1"/>
</dbReference>
<reference evidence="12" key="1">
    <citation type="submission" date="2025-08" db="UniProtKB">
        <authorList>
            <consortium name="RefSeq"/>
        </authorList>
    </citation>
    <scope>IDENTIFICATION</scope>
    <source>
        <strain evidence="12">Wakin</strain>
        <tissue evidence="12">Muscle</tissue>
    </source>
</reference>
<dbReference type="SUPFAM" id="SSF48726">
    <property type="entry name" value="Immunoglobulin"/>
    <property type="match status" value="4"/>
</dbReference>
<feature type="domain" description="Ig-like" evidence="10">
    <location>
        <begin position="340"/>
        <end position="431"/>
    </location>
</feature>
<dbReference type="InterPro" id="IPR003599">
    <property type="entry name" value="Ig_sub"/>
</dbReference>
<protein>
    <submittedName>
        <fullName evidence="12">Vascular cell adhesion protein 1-like</fullName>
    </submittedName>
</protein>
<dbReference type="PANTHER" id="PTHR12035">
    <property type="entry name" value="SIALIC ACID BINDING IMMUNOGLOBULIN-LIKE LECTIN"/>
    <property type="match status" value="1"/>
</dbReference>
<comment type="similarity">
    <text evidence="8">Belongs to the immunoglobulin superfamily. SIGLEC (sialic acid binding Ig-like lectin) family.</text>
</comment>
<feature type="domain" description="Ig-like" evidence="10">
    <location>
        <begin position="252"/>
        <end position="335"/>
    </location>
</feature>
<evidence type="ECO:0000256" key="9">
    <source>
        <dbReference type="SAM" id="Phobius"/>
    </source>
</evidence>
<dbReference type="KEGG" id="caua:113062270"/>
<dbReference type="SMART" id="SM00409">
    <property type="entry name" value="IG"/>
    <property type="match status" value="3"/>
</dbReference>
<keyword evidence="5 9" id="KW-1133">Transmembrane helix</keyword>
<evidence type="ECO:0000256" key="4">
    <source>
        <dbReference type="ARBA" id="ARBA00022889"/>
    </source>
</evidence>
<dbReference type="RefSeq" id="XP_026087794.1">
    <property type="nucleotide sequence ID" value="XM_026232009.1"/>
</dbReference>
<evidence type="ECO:0000256" key="3">
    <source>
        <dbReference type="ARBA" id="ARBA00022734"/>
    </source>
</evidence>
<dbReference type="GO" id="GO:0005886">
    <property type="term" value="C:plasma membrane"/>
    <property type="evidence" value="ECO:0007669"/>
    <property type="project" value="TreeGrafter"/>
</dbReference>
<evidence type="ECO:0000256" key="1">
    <source>
        <dbReference type="ARBA" id="ARBA00004479"/>
    </source>
</evidence>
<dbReference type="InterPro" id="IPR036179">
    <property type="entry name" value="Ig-like_dom_sf"/>
</dbReference>
<evidence type="ECO:0000313" key="11">
    <source>
        <dbReference type="Proteomes" id="UP000515129"/>
    </source>
</evidence>
<dbReference type="InterPro" id="IPR013783">
    <property type="entry name" value="Ig-like_fold"/>
</dbReference>
<dbReference type="InterPro" id="IPR007110">
    <property type="entry name" value="Ig-like_dom"/>
</dbReference>
<dbReference type="GO" id="GO:0033691">
    <property type="term" value="F:sialic acid binding"/>
    <property type="evidence" value="ECO:0007669"/>
    <property type="project" value="TreeGrafter"/>
</dbReference>
<evidence type="ECO:0000256" key="2">
    <source>
        <dbReference type="ARBA" id="ARBA00022692"/>
    </source>
</evidence>
<evidence type="ECO:0000259" key="10">
    <source>
        <dbReference type="PROSITE" id="PS50835"/>
    </source>
</evidence>
<dbReference type="Gene3D" id="2.60.40.10">
    <property type="entry name" value="Immunoglobulins"/>
    <property type="match status" value="4"/>
</dbReference>
<keyword evidence="2 9" id="KW-0812">Transmembrane</keyword>
<feature type="transmembrane region" description="Helical" evidence="9">
    <location>
        <begin position="441"/>
        <end position="461"/>
    </location>
</feature>
<dbReference type="Proteomes" id="UP000515129">
    <property type="component" value="Chromosome 4"/>
</dbReference>
<comment type="subcellular location">
    <subcellularLocation>
        <location evidence="1">Membrane</location>
        <topology evidence="1">Single-pass type I membrane protein</topology>
    </subcellularLocation>
</comment>
<organism evidence="11 12">
    <name type="scientific">Carassius auratus</name>
    <name type="common">Goldfish</name>
    <dbReference type="NCBI Taxonomy" id="7957"/>
    <lineage>
        <taxon>Eukaryota</taxon>
        <taxon>Metazoa</taxon>
        <taxon>Chordata</taxon>
        <taxon>Craniata</taxon>
        <taxon>Vertebrata</taxon>
        <taxon>Euteleostomi</taxon>
        <taxon>Actinopterygii</taxon>
        <taxon>Neopterygii</taxon>
        <taxon>Teleostei</taxon>
        <taxon>Ostariophysi</taxon>
        <taxon>Cypriniformes</taxon>
        <taxon>Cyprinidae</taxon>
        <taxon>Cyprininae</taxon>
        <taxon>Carassius</taxon>
    </lineage>
</organism>
<dbReference type="Pfam" id="PF00047">
    <property type="entry name" value="ig"/>
    <property type="match status" value="1"/>
</dbReference>
<gene>
    <name evidence="12" type="primary">LOC113062270</name>
</gene>
<evidence type="ECO:0000256" key="6">
    <source>
        <dbReference type="ARBA" id="ARBA00023136"/>
    </source>
</evidence>
<keyword evidence="11" id="KW-1185">Reference proteome</keyword>
<dbReference type="PROSITE" id="PS50835">
    <property type="entry name" value="IG_LIKE"/>
    <property type="match status" value="3"/>
</dbReference>
<dbReference type="Pfam" id="PF13927">
    <property type="entry name" value="Ig_3"/>
    <property type="match status" value="1"/>
</dbReference>
<dbReference type="GeneID" id="113062270"/>
<name>A0A6P6LTE9_CARAU</name>
<dbReference type="OrthoDB" id="6413693at2759"/>
<evidence type="ECO:0000256" key="5">
    <source>
        <dbReference type="ARBA" id="ARBA00022989"/>
    </source>
</evidence>
<dbReference type="PANTHER" id="PTHR12035:SF125">
    <property type="entry name" value="SIALIC ACID-BINDING IG-LIKE LECTIN 5"/>
    <property type="match status" value="1"/>
</dbReference>
<accession>A0A6P6LTE9</accession>
<keyword evidence="4" id="KW-0130">Cell adhesion</keyword>
<dbReference type="GO" id="GO:0030246">
    <property type="term" value="F:carbohydrate binding"/>
    <property type="evidence" value="ECO:0007669"/>
    <property type="project" value="UniProtKB-KW"/>
</dbReference>
<dbReference type="SMART" id="SM00408">
    <property type="entry name" value="IGc2"/>
    <property type="match status" value="2"/>
</dbReference>
<evidence type="ECO:0000256" key="8">
    <source>
        <dbReference type="ARBA" id="ARBA00038361"/>
    </source>
</evidence>
<dbReference type="InterPro" id="IPR051036">
    <property type="entry name" value="SIGLEC"/>
</dbReference>
<evidence type="ECO:0000313" key="12">
    <source>
        <dbReference type="RefSeq" id="XP_026087794.1"/>
    </source>
</evidence>
<dbReference type="InterPro" id="IPR003598">
    <property type="entry name" value="Ig_sub2"/>
</dbReference>
<dbReference type="GO" id="GO:0007155">
    <property type="term" value="P:cell adhesion"/>
    <property type="evidence" value="ECO:0007669"/>
    <property type="project" value="UniProtKB-KW"/>
</dbReference>
<dbReference type="InterPro" id="IPR013151">
    <property type="entry name" value="Immunoglobulin_dom"/>
</dbReference>
<evidence type="ECO:0000256" key="7">
    <source>
        <dbReference type="ARBA" id="ARBA00023319"/>
    </source>
</evidence>
<dbReference type="AlphaFoldDB" id="A0A6P6LTE9"/>
<feature type="domain" description="Ig-like" evidence="10">
    <location>
        <begin position="149"/>
        <end position="245"/>
    </location>
</feature>
<keyword evidence="3" id="KW-0430">Lectin</keyword>
<keyword evidence="6 9" id="KW-0472">Membrane</keyword>